<dbReference type="EC" id="2.7.13.3" evidence="2"/>
<dbReference type="SUPFAM" id="SSF47384">
    <property type="entry name" value="Homodimeric domain of signal transducing histidine kinase"/>
    <property type="match status" value="1"/>
</dbReference>
<dbReference type="PROSITE" id="PS50109">
    <property type="entry name" value="HIS_KIN"/>
    <property type="match status" value="1"/>
</dbReference>
<dbReference type="SUPFAM" id="SSF55874">
    <property type="entry name" value="ATPase domain of HSP90 chaperone/DNA topoisomerase II/histidine kinase"/>
    <property type="match status" value="1"/>
</dbReference>
<keyword evidence="3" id="KW-0808">Transferase</keyword>
<protein>
    <recommendedName>
        <fullName evidence="2">histidine kinase</fullName>
        <ecNumber evidence="2">2.7.13.3</ecNumber>
    </recommendedName>
</protein>
<evidence type="ECO:0000256" key="2">
    <source>
        <dbReference type="ARBA" id="ARBA00012438"/>
    </source>
</evidence>
<keyword evidence="5" id="KW-0902">Two-component regulatory system</keyword>
<dbReference type="PANTHER" id="PTHR43711:SF1">
    <property type="entry name" value="HISTIDINE KINASE 1"/>
    <property type="match status" value="1"/>
</dbReference>
<dbReference type="EMBL" id="JBHRXV010000010">
    <property type="protein sequence ID" value="MFC3713311.1"/>
    <property type="molecule type" value="Genomic_DNA"/>
</dbReference>
<dbReference type="PANTHER" id="PTHR43711">
    <property type="entry name" value="TWO-COMPONENT HISTIDINE KINASE"/>
    <property type="match status" value="1"/>
</dbReference>
<gene>
    <name evidence="7" type="ORF">ACFOMD_12050</name>
</gene>
<name>A0ABV7XAZ8_9SPHN</name>
<accession>A0ABV7XAZ8</accession>
<dbReference type="RefSeq" id="WP_380861669.1">
    <property type="nucleotide sequence ID" value="NZ_JBHRXV010000010.1"/>
</dbReference>
<evidence type="ECO:0000256" key="5">
    <source>
        <dbReference type="ARBA" id="ARBA00023012"/>
    </source>
</evidence>
<dbReference type="InterPro" id="IPR050736">
    <property type="entry name" value="Sensor_HK_Regulatory"/>
</dbReference>
<dbReference type="InterPro" id="IPR003661">
    <property type="entry name" value="HisK_dim/P_dom"/>
</dbReference>
<keyword evidence="8" id="KW-1185">Reference proteome</keyword>
<evidence type="ECO:0000313" key="8">
    <source>
        <dbReference type="Proteomes" id="UP001595615"/>
    </source>
</evidence>
<comment type="caution">
    <text evidence="7">The sequence shown here is derived from an EMBL/GenBank/DDBJ whole genome shotgun (WGS) entry which is preliminary data.</text>
</comment>
<dbReference type="Proteomes" id="UP001595615">
    <property type="component" value="Unassembled WGS sequence"/>
</dbReference>
<dbReference type="InterPro" id="IPR036097">
    <property type="entry name" value="HisK_dim/P_sf"/>
</dbReference>
<organism evidence="7 8">
    <name type="scientific">Sphingoaurantiacus capsulatus</name>
    <dbReference type="NCBI Taxonomy" id="1771310"/>
    <lineage>
        <taxon>Bacteria</taxon>
        <taxon>Pseudomonadati</taxon>
        <taxon>Pseudomonadota</taxon>
        <taxon>Alphaproteobacteria</taxon>
        <taxon>Sphingomonadales</taxon>
        <taxon>Sphingosinicellaceae</taxon>
        <taxon>Sphingoaurantiacus</taxon>
    </lineage>
</organism>
<dbReference type="SMART" id="SM00388">
    <property type="entry name" value="HisKA"/>
    <property type="match status" value="1"/>
</dbReference>
<sequence>MMSIEEELRRALPHAEAWGETSRTLAFRRIAELLIRGQGTGDPELQVQAVAALERLRPQVPEAVRREALRLAAAHWPDRTMLWLFRHEPPAELLALAALVRLDEPEWQVLAAELPDEARRLLAVGRSRPESTPDAGYKPLAPLPPVELAALAGDWRWECDAQGTLVFVDGKAPLAVGDRLFDLDGADAIWAPFTRRSAFRGIDTGTCTLAGVPFFERGSGRFLGYRGTAQSVEATGLFGTGASSDGLAKVAHEVRSPLNAIMGFAQMIESETLGEAPEAYRRRAAAILDNAQRLLAALDDLTDAARLDRGHWSVDPAAVDVAALVERAAERHRALAASRGVSIAVTLAPSLPAAIADERTLDRAVRRLLAALIAVAESGETLLLGVQRAGGALRLFVTRPSALDDLPPDRLLDTATVAGDVSAAPLLGLGFGLRLVRQLGEAMGGTFAIEPQRFTLTLPGAEEGEQPVANGDQSA</sequence>
<dbReference type="Pfam" id="PF00512">
    <property type="entry name" value="HisKA"/>
    <property type="match status" value="1"/>
</dbReference>
<feature type="domain" description="Histidine kinase" evidence="6">
    <location>
        <begin position="249"/>
        <end position="450"/>
    </location>
</feature>
<proteinExistence type="predicted"/>
<dbReference type="InterPro" id="IPR005467">
    <property type="entry name" value="His_kinase_dom"/>
</dbReference>
<keyword evidence="4 7" id="KW-0418">Kinase</keyword>
<reference evidence="8" key="1">
    <citation type="journal article" date="2019" name="Int. J. Syst. Evol. Microbiol.">
        <title>The Global Catalogue of Microorganisms (GCM) 10K type strain sequencing project: providing services to taxonomists for standard genome sequencing and annotation.</title>
        <authorList>
            <consortium name="The Broad Institute Genomics Platform"/>
            <consortium name="The Broad Institute Genome Sequencing Center for Infectious Disease"/>
            <person name="Wu L."/>
            <person name="Ma J."/>
        </authorList>
    </citation>
    <scope>NUCLEOTIDE SEQUENCE [LARGE SCALE GENOMIC DNA]</scope>
    <source>
        <strain evidence="8">KCTC 42644</strain>
    </source>
</reference>
<dbReference type="Gene3D" id="3.30.565.10">
    <property type="entry name" value="Histidine kinase-like ATPase, C-terminal domain"/>
    <property type="match status" value="1"/>
</dbReference>
<dbReference type="GO" id="GO:0016301">
    <property type="term" value="F:kinase activity"/>
    <property type="evidence" value="ECO:0007669"/>
    <property type="project" value="UniProtKB-KW"/>
</dbReference>
<dbReference type="InterPro" id="IPR036890">
    <property type="entry name" value="HATPase_C_sf"/>
</dbReference>
<evidence type="ECO:0000256" key="4">
    <source>
        <dbReference type="ARBA" id="ARBA00022777"/>
    </source>
</evidence>
<evidence type="ECO:0000259" key="6">
    <source>
        <dbReference type="PROSITE" id="PS50109"/>
    </source>
</evidence>
<evidence type="ECO:0000256" key="1">
    <source>
        <dbReference type="ARBA" id="ARBA00000085"/>
    </source>
</evidence>
<evidence type="ECO:0000313" key="7">
    <source>
        <dbReference type="EMBL" id="MFC3713311.1"/>
    </source>
</evidence>
<comment type="catalytic activity">
    <reaction evidence="1">
        <text>ATP + protein L-histidine = ADP + protein N-phospho-L-histidine.</text>
        <dbReference type="EC" id="2.7.13.3"/>
    </reaction>
</comment>
<dbReference type="CDD" id="cd00082">
    <property type="entry name" value="HisKA"/>
    <property type="match status" value="1"/>
</dbReference>
<evidence type="ECO:0000256" key="3">
    <source>
        <dbReference type="ARBA" id="ARBA00022679"/>
    </source>
</evidence>
<dbReference type="Gene3D" id="1.10.287.130">
    <property type="match status" value="1"/>
</dbReference>